<dbReference type="Proteomes" id="UP001652660">
    <property type="component" value="Chromosome 11c"/>
</dbReference>
<keyword evidence="2" id="KW-1133">Transmembrane helix</keyword>
<evidence type="ECO:0000313" key="4">
    <source>
        <dbReference type="RefSeq" id="XP_071926424.1"/>
    </source>
</evidence>
<accession>A0ABM4W3W3</accession>
<evidence type="ECO:0000256" key="1">
    <source>
        <dbReference type="SAM" id="MobiDB-lite"/>
    </source>
</evidence>
<evidence type="ECO:0000256" key="2">
    <source>
        <dbReference type="SAM" id="Phobius"/>
    </source>
</evidence>
<dbReference type="RefSeq" id="XP_071926424.1">
    <property type="nucleotide sequence ID" value="XM_072070323.1"/>
</dbReference>
<protein>
    <submittedName>
        <fullName evidence="4">Uncharacterized protein</fullName>
    </submittedName>
</protein>
<feature type="region of interest" description="Disordered" evidence="1">
    <location>
        <begin position="110"/>
        <end position="141"/>
    </location>
</feature>
<reference evidence="4" key="1">
    <citation type="submission" date="2025-08" db="UniProtKB">
        <authorList>
            <consortium name="RefSeq"/>
        </authorList>
    </citation>
    <scope>IDENTIFICATION</scope>
    <source>
        <tissue evidence="4">Leaves</tissue>
    </source>
</reference>
<feature type="compositionally biased region" description="Polar residues" evidence="1">
    <location>
        <begin position="110"/>
        <end position="125"/>
    </location>
</feature>
<keyword evidence="3" id="KW-1185">Reference proteome</keyword>
<name>A0ABM4W3W3_COFAR</name>
<organism evidence="3 4">
    <name type="scientific">Coffea arabica</name>
    <name type="common">Arabian coffee</name>
    <dbReference type="NCBI Taxonomy" id="13443"/>
    <lineage>
        <taxon>Eukaryota</taxon>
        <taxon>Viridiplantae</taxon>
        <taxon>Streptophyta</taxon>
        <taxon>Embryophyta</taxon>
        <taxon>Tracheophyta</taxon>
        <taxon>Spermatophyta</taxon>
        <taxon>Magnoliopsida</taxon>
        <taxon>eudicotyledons</taxon>
        <taxon>Gunneridae</taxon>
        <taxon>Pentapetalae</taxon>
        <taxon>asterids</taxon>
        <taxon>lamiids</taxon>
        <taxon>Gentianales</taxon>
        <taxon>Rubiaceae</taxon>
        <taxon>Ixoroideae</taxon>
        <taxon>Gardenieae complex</taxon>
        <taxon>Bertiereae - Coffeeae clade</taxon>
        <taxon>Coffeeae</taxon>
        <taxon>Coffea</taxon>
    </lineage>
</organism>
<gene>
    <name evidence="4" type="primary">LOC140016722</name>
</gene>
<dbReference type="GeneID" id="140016722"/>
<evidence type="ECO:0000313" key="3">
    <source>
        <dbReference type="Proteomes" id="UP001652660"/>
    </source>
</evidence>
<sequence length="217" mass="24846">MYVTEKREPFLFHTQLHFFIIIVIIVAALLLLTDNTLFLDYAPLQVMILEVKEENTHRRAIGCQTIDQYIPLTSKGKSLLIEEKSQFNKRNEKKLQDTDLNVLQGWSSKTRIEQNSRSQEAQGSKHQLYEPASSSDQPTIHPLTSEVSLCQVRQRIQGNQAAEGKDDYAEKELSFNEIEMTTEIENTFATEDCKLCTKHKPFDLNASAEDIEPAGRE</sequence>
<feature type="transmembrane region" description="Helical" evidence="2">
    <location>
        <begin position="12"/>
        <end position="32"/>
    </location>
</feature>
<proteinExistence type="predicted"/>
<keyword evidence="2" id="KW-0812">Transmembrane</keyword>
<keyword evidence="2" id="KW-0472">Membrane</keyword>